<dbReference type="Gene3D" id="3.30.70.2330">
    <property type="match status" value="1"/>
</dbReference>
<dbReference type="STRING" id="645274.SAMN04487901_10548"/>
<organism evidence="2 3">
    <name type="scientific">Prevotella communis</name>
    <dbReference type="NCBI Taxonomy" id="2913614"/>
    <lineage>
        <taxon>Bacteria</taxon>
        <taxon>Pseudomonadati</taxon>
        <taxon>Bacteroidota</taxon>
        <taxon>Bacteroidia</taxon>
        <taxon>Bacteroidales</taxon>
        <taxon>Prevotellaceae</taxon>
        <taxon>Prevotella</taxon>
    </lineage>
</organism>
<evidence type="ECO:0000313" key="2">
    <source>
        <dbReference type="EMBL" id="SDG53338.1"/>
    </source>
</evidence>
<accession>A0A1G7V1A2</accession>
<feature type="compositionally biased region" description="Polar residues" evidence="1">
    <location>
        <begin position="344"/>
        <end position="354"/>
    </location>
</feature>
<sequence length="354" mass="41103">MFRTHIVALPYYNVKDCLGEFLAEAMGRAMTLRPDPANDVDAKAICAYDWEGRHAGYVAAYDLREAWQTLRGSGRKSLRGRIVEVNGEHKCLVFECKVETLGESCELYPTAAYTAWNYTGPRLKSTQEMVTLDYMMDEICERLDEHELWSDEEHRDFLMLTMRFCELSCYDLSGEMSDFRRRLCLRLMEIDDYGFQELTEELKMACGRAGRESHGGKVLNYWMRLIAEPKTIKPLLVCRHEHNIDEIKRQLECFPESMFEEWIENKENFVAKLLYMHIPREVLWRFISGIAFYEAVSARQKSESTSAAENEKTPQNVNVHVELFSNKDTNIDKNFGPNIEHNGGTLSLPNKNIE</sequence>
<evidence type="ECO:0008006" key="4">
    <source>
        <dbReference type="Google" id="ProtNLM"/>
    </source>
</evidence>
<dbReference type="AlphaFoldDB" id="A0A1G7V1A2"/>
<protein>
    <recommendedName>
        <fullName evidence="4">HIRAN domain-containing protein</fullName>
    </recommendedName>
</protein>
<proteinExistence type="predicted"/>
<reference evidence="3" key="1">
    <citation type="submission" date="2016-10" db="EMBL/GenBank/DDBJ databases">
        <authorList>
            <person name="Varghese N."/>
            <person name="Submissions S."/>
        </authorList>
    </citation>
    <scope>NUCLEOTIDE SEQUENCE [LARGE SCALE GENOMIC DNA]</scope>
    <source>
        <strain evidence="3">BP1-148</strain>
    </source>
</reference>
<name>A0A1G7V1A2_9BACT</name>
<evidence type="ECO:0000313" key="3">
    <source>
        <dbReference type="Proteomes" id="UP000198779"/>
    </source>
</evidence>
<dbReference type="RefSeq" id="WP_091816040.1">
    <property type="nucleotide sequence ID" value="NZ_CP091791.1"/>
</dbReference>
<dbReference type="EMBL" id="FNCQ01000005">
    <property type="protein sequence ID" value="SDG53338.1"/>
    <property type="molecule type" value="Genomic_DNA"/>
</dbReference>
<evidence type="ECO:0000256" key="1">
    <source>
        <dbReference type="SAM" id="MobiDB-lite"/>
    </source>
</evidence>
<feature type="region of interest" description="Disordered" evidence="1">
    <location>
        <begin position="335"/>
        <end position="354"/>
    </location>
</feature>
<gene>
    <name evidence="2" type="ORF">SAMN04487901_10548</name>
</gene>
<keyword evidence="3" id="KW-1185">Reference proteome</keyword>
<dbReference type="Proteomes" id="UP000198779">
    <property type="component" value="Unassembled WGS sequence"/>
</dbReference>